<name>A0A392VTH3_9FABA</name>
<keyword evidence="3" id="KW-1185">Reference proteome</keyword>
<protein>
    <submittedName>
        <fullName evidence="2">Uncharacterized protein</fullName>
    </submittedName>
</protein>
<sequence>SEVGLKFEDPADSDLLEGAKEADC</sequence>
<accession>A0A392VTH3</accession>
<dbReference type="EMBL" id="LXQA011253206">
    <property type="protein sequence ID" value="MCI90752.1"/>
    <property type="molecule type" value="Genomic_DNA"/>
</dbReference>
<feature type="non-terminal residue" evidence="2">
    <location>
        <position position="1"/>
    </location>
</feature>
<comment type="caution">
    <text evidence="2">The sequence shown here is derived from an EMBL/GenBank/DDBJ whole genome shotgun (WGS) entry which is preliminary data.</text>
</comment>
<dbReference type="Proteomes" id="UP000265520">
    <property type="component" value="Unassembled WGS sequence"/>
</dbReference>
<evidence type="ECO:0000313" key="2">
    <source>
        <dbReference type="EMBL" id="MCI90752.1"/>
    </source>
</evidence>
<proteinExistence type="predicted"/>
<organism evidence="2 3">
    <name type="scientific">Trifolium medium</name>
    <dbReference type="NCBI Taxonomy" id="97028"/>
    <lineage>
        <taxon>Eukaryota</taxon>
        <taxon>Viridiplantae</taxon>
        <taxon>Streptophyta</taxon>
        <taxon>Embryophyta</taxon>
        <taxon>Tracheophyta</taxon>
        <taxon>Spermatophyta</taxon>
        <taxon>Magnoliopsida</taxon>
        <taxon>eudicotyledons</taxon>
        <taxon>Gunneridae</taxon>
        <taxon>Pentapetalae</taxon>
        <taxon>rosids</taxon>
        <taxon>fabids</taxon>
        <taxon>Fabales</taxon>
        <taxon>Fabaceae</taxon>
        <taxon>Papilionoideae</taxon>
        <taxon>50 kb inversion clade</taxon>
        <taxon>NPAAA clade</taxon>
        <taxon>Hologalegina</taxon>
        <taxon>IRL clade</taxon>
        <taxon>Trifolieae</taxon>
        <taxon>Trifolium</taxon>
    </lineage>
</organism>
<reference evidence="2 3" key="1">
    <citation type="journal article" date="2018" name="Front. Plant Sci.">
        <title>Red Clover (Trifolium pratense) and Zigzag Clover (T. medium) - A Picture of Genomic Similarities and Differences.</title>
        <authorList>
            <person name="Dluhosova J."/>
            <person name="Istvanek J."/>
            <person name="Nedelnik J."/>
            <person name="Repkova J."/>
        </authorList>
    </citation>
    <scope>NUCLEOTIDE SEQUENCE [LARGE SCALE GENOMIC DNA]</scope>
    <source>
        <strain evidence="3">cv. 10/8</strain>
        <tissue evidence="2">Leaf</tissue>
    </source>
</reference>
<evidence type="ECO:0000313" key="3">
    <source>
        <dbReference type="Proteomes" id="UP000265520"/>
    </source>
</evidence>
<evidence type="ECO:0000256" key="1">
    <source>
        <dbReference type="SAM" id="MobiDB-lite"/>
    </source>
</evidence>
<dbReference type="AlphaFoldDB" id="A0A392VTH3"/>
<feature type="region of interest" description="Disordered" evidence="1">
    <location>
        <begin position="1"/>
        <end position="24"/>
    </location>
</feature>